<feature type="region of interest" description="Disordered" evidence="6">
    <location>
        <begin position="94"/>
        <end position="115"/>
    </location>
</feature>
<dbReference type="Proteomes" id="UP000007110">
    <property type="component" value="Unassembled WGS sequence"/>
</dbReference>
<dbReference type="InterPro" id="IPR003689">
    <property type="entry name" value="ZIP"/>
</dbReference>
<proteinExistence type="inferred from homology"/>
<sequence length="144" mass="15654">MIALAVATLTGDAVLHLLPQAVGLHTHDSSDHSAHTPTSPEMAYIWKCLVVEMAIYVFFVFEQLTSFTKCGHSHHSHTQSADVEMAAKGQRGRALSGQESFATGKNGVSHSESKMELTANEAKAFETETPLPTEYTDCCVRGKF</sequence>
<evidence type="ECO:0000313" key="8">
    <source>
        <dbReference type="Proteomes" id="UP000007110"/>
    </source>
</evidence>
<dbReference type="OrthoDB" id="200954at2759"/>
<evidence type="ECO:0000256" key="2">
    <source>
        <dbReference type="ARBA" id="ARBA00006939"/>
    </source>
</evidence>
<evidence type="ECO:0000256" key="3">
    <source>
        <dbReference type="ARBA" id="ARBA00022692"/>
    </source>
</evidence>
<comment type="similarity">
    <text evidence="2">Belongs to the ZIP transporter (TC 2.A.5) family.</text>
</comment>
<name>A0A7M7PCV9_STRPU</name>
<accession>A0A7M7PCV9</accession>
<dbReference type="InterPro" id="IPR050799">
    <property type="entry name" value="ZIP_Transporter"/>
</dbReference>
<dbReference type="PANTHER" id="PTHR12191">
    <property type="entry name" value="SOLUTE CARRIER FAMILY 39"/>
    <property type="match status" value="1"/>
</dbReference>
<keyword evidence="8" id="KW-1185">Reference proteome</keyword>
<organism evidence="7 8">
    <name type="scientific">Strongylocentrotus purpuratus</name>
    <name type="common">Purple sea urchin</name>
    <dbReference type="NCBI Taxonomy" id="7668"/>
    <lineage>
        <taxon>Eukaryota</taxon>
        <taxon>Metazoa</taxon>
        <taxon>Echinodermata</taxon>
        <taxon>Eleutherozoa</taxon>
        <taxon>Echinozoa</taxon>
        <taxon>Echinoidea</taxon>
        <taxon>Euechinoidea</taxon>
        <taxon>Echinacea</taxon>
        <taxon>Camarodonta</taxon>
        <taxon>Echinidea</taxon>
        <taxon>Strongylocentrotidae</taxon>
        <taxon>Strongylocentrotus</taxon>
    </lineage>
</organism>
<feature type="compositionally biased region" description="Polar residues" evidence="6">
    <location>
        <begin position="97"/>
        <end position="110"/>
    </location>
</feature>
<evidence type="ECO:0000256" key="5">
    <source>
        <dbReference type="ARBA" id="ARBA00023136"/>
    </source>
</evidence>
<keyword evidence="4" id="KW-1133">Transmembrane helix</keyword>
<dbReference type="GeneID" id="115918896"/>
<keyword evidence="5" id="KW-0472">Membrane</keyword>
<reference evidence="8" key="1">
    <citation type="submission" date="2015-02" db="EMBL/GenBank/DDBJ databases">
        <title>Genome sequencing for Strongylocentrotus purpuratus.</title>
        <authorList>
            <person name="Murali S."/>
            <person name="Liu Y."/>
            <person name="Vee V."/>
            <person name="English A."/>
            <person name="Wang M."/>
            <person name="Skinner E."/>
            <person name="Han Y."/>
            <person name="Muzny D.M."/>
            <person name="Worley K.C."/>
            <person name="Gibbs R.A."/>
        </authorList>
    </citation>
    <scope>NUCLEOTIDE SEQUENCE</scope>
</reference>
<protein>
    <submittedName>
        <fullName evidence="7">Uncharacterized protein</fullName>
    </submittedName>
</protein>
<dbReference type="Pfam" id="PF02535">
    <property type="entry name" value="Zip"/>
    <property type="match status" value="1"/>
</dbReference>
<dbReference type="GO" id="GO:0016020">
    <property type="term" value="C:membrane"/>
    <property type="evidence" value="ECO:0007669"/>
    <property type="project" value="UniProtKB-SubCell"/>
</dbReference>
<evidence type="ECO:0000256" key="1">
    <source>
        <dbReference type="ARBA" id="ARBA00004141"/>
    </source>
</evidence>
<reference evidence="7" key="2">
    <citation type="submission" date="2021-01" db="UniProtKB">
        <authorList>
            <consortium name="EnsemblMetazoa"/>
        </authorList>
    </citation>
    <scope>IDENTIFICATION</scope>
</reference>
<dbReference type="InParanoid" id="A0A7M7PCV9"/>
<dbReference type="AlphaFoldDB" id="A0A7M7PCV9"/>
<dbReference type="RefSeq" id="XP_030849524.1">
    <property type="nucleotide sequence ID" value="XM_030993664.1"/>
</dbReference>
<evidence type="ECO:0000313" key="7">
    <source>
        <dbReference type="EnsemblMetazoa" id="XP_030849524"/>
    </source>
</evidence>
<dbReference type="GO" id="GO:0046873">
    <property type="term" value="F:metal ion transmembrane transporter activity"/>
    <property type="evidence" value="ECO:0007669"/>
    <property type="project" value="InterPro"/>
</dbReference>
<keyword evidence="3" id="KW-0812">Transmembrane</keyword>
<evidence type="ECO:0000256" key="6">
    <source>
        <dbReference type="SAM" id="MobiDB-lite"/>
    </source>
</evidence>
<evidence type="ECO:0000256" key="4">
    <source>
        <dbReference type="ARBA" id="ARBA00022989"/>
    </source>
</evidence>
<dbReference type="EnsemblMetazoa" id="XM_030993664">
    <property type="protein sequence ID" value="XP_030849524"/>
    <property type="gene ID" value="LOC115918896"/>
</dbReference>
<dbReference type="PANTHER" id="PTHR12191:SF30">
    <property type="entry name" value="ZINC TRANSPORTER ZIP4 N-TERMINAL DOMAIN-CONTAINING PROTEIN"/>
    <property type="match status" value="1"/>
</dbReference>
<comment type="subcellular location">
    <subcellularLocation>
        <location evidence="1">Membrane</location>
        <topology evidence="1">Multi-pass membrane protein</topology>
    </subcellularLocation>
</comment>
<dbReference type="KEGG" id="spu:115918896"/>